<feature type="region of interest" description="Disordered" evidence="1">
    <location>
        <begin position="25"/>
        <end position="62"/>
    </location>
</feature>
<dbReference type="EMBL" id="BLAD01000065">
    <property type="protein sequence ID" value="GES03162.1"/>
    <property type="molecule type" value="Genomic_DNA"/>
</dbReference>
<comment type="caution">
    <text evidence="2">The sequence shown here is derived from an EMBL/GenBank/DDBJ whole genome shotgun (WGS) entry which is preliminary data.</text>
</comment>
<protein>
    <submittedName>
        <fullName evidence="2">Uncharacterized protein</fullName>
    </submittedName>
</protein>
<dbReference type="AlphaFoldDB" id="A0A5M3W546"/>
<gene>
    <name evidence="2" type="ORF">Acor_52280</name>
</gene>
<accession>A0A5M3W546</accession>
<sequence>MNLRVNFLRALLEPLTECVSRLSPNPYRQRVPDEVTTEPETQQSQIRVDLGHPQAGDERLGHRVGEQRCAFLAPAR</sequence>
<organism evidence="2 3">
    <name type="scientific">Acrocarpospora corrugata</name>
    <dbReference type="NCBI Taxonomy" id="35763"/>
    <lineage>
        <taxon>Bacteria</taxon>
        <taxon>Bacillati</taxon>
        <taxon>Actinomycetota</taxon>
        <taxon>Actinomycetes</taxon>
        <taxon>Streptosporangiales</taxon>
        <taxon>Streptosporangiaceae</taxon>
        <taxon>Acrocarpospora</taxon>
    </lineage>
</organism>
<proteinExistence type="predicted"/>
<evidence type="ECO:0000313" key="3">
    <source>
        <dbReference type="Proteomes" id="UP000334990"/>
    </source>
</evidence>
<reference evidence="2 3" key="1">
    <citation type="submission" date="2019-10" db="EMBL/GenBank/DDBJ databases">
        <title>Whole genome shotgun sequence of Acrocarpospora corrugata NBRC 13972.</title>
        <authorList>
            <person name="Ichikawa N."/>
            <person name="Kimura A."/>
            <person name="Kitahashi Y."/>
            <person name="Komaki H."/>
            <person name="Oguchi A."/>
        </authorList>
    </citation>
    <scope>NUCLEOTIDE SEQUENCE [LARGE SCALE GENOMIC DNA]</scope>
    <source>
        <strain evidence="2 3">NBRC 13972</strain>
    </source>
</reference>
<evidence type="ECO:0000313" key="2">
    <source>
        <dbReference type="EMBL" id="GES03162.1"/>
    </source>
</evidence>
<evidence type="ECO:0000256" key="1">
    <source>
        <dbReference type="SAM" id="MobiDB-lite"/>
    </source>
</evidence>
<dbReference type="Proteomes" id="UP000334990">
    <property type="component" value="Unassembled WGS sequence"/>
</dbReference>
<name>A0A5M3W546_9ACTN</name>
<keyword evidence="3" id="KW-1185">Reference proteome</keyword>